<name>A0A8G2CJ33_ACIRU</name>
<dbReference type="RefSeq" id="WP_139333986.1">
    <property type="nucleotide sequence ID" value="NZ_FTNE01000004.1"/>
</dbReference>
<dbReference type="GO" id="GO:0006979">
    <property type="term" value="P:response to oxidative stress"/>
    <property type="evidence" value="ECO:0007669"/>
    <property type="project" value="TreeGrafter"/>
</dbReference>
<dbReference type="InterPro" id="IPR007763">
    <property type="entry name" value="NDUFA12"/>
</dbReference>
<keyword evidence="2" id="KW-0830">Ubiquinone</keyword>
<evidence type="ECO:0000256" key="1">
    <source>
        <dbReference type="SAM" id="MobiDB-lite"/>
    </source>
</evidence>
<dbReference type="PANTHER" id="PTHR12910:SF2">
    <property type="entry name" value="NADH DEHYDROGENASE [UBIQUINONE] 1 ALPHA SUBCOMPLEX SUBUNIT 12"/>
    <property type="match status" value="1"/>
</dbReference>
<feature type="region of interest" description="Disordered" evidence="1">
    <location>
        <begin position="1"/>
        <end position="27"/>
    </location>
</feature>
<dbReference type="AlphaFoldDB" id="A0A8G2CJ33"/>
<dbReference type="NCBIfam" id="NF006040">
    <property type="entry name" value="PRK08183.1"/>
    <property type="match status" value="1"/>
</dbReference>
<dbReference type="GO" id="GO:0045271">
    <property type="term" value="C:respiratory chain complex I"/>
    <property type="evidence" value="ECO:0007669"/>
    <property type="project" value="InterPro"/>
</dbReference>
<sequence length="158" mass="17527">MNATDDTVAGEDARHDGKNRASRPGAPSLASLGGWRALINNPGLILNTLRHGGAVGQDALGNRYFEERRPTRQDGRARRWVLYAGRARDASLVPPEWHAWLHFTTDAPLSDANRRPWQRPHEPNMTGTAFAYRPKGHDYAGGARPHVSADYEPWTPDA</sequence>
<reference evidence="2 3" key="1">
    <citation type="submission" date="2017-01" db="EMBL/GenBank/DDBJ databases">
        <authorList>
            <person name="Varghese N."/>
            <person name="Submissions S."/>
        </authorList>
    </citation>
    <scope>NUCLEOTIDE SEQUENCE [LARGE SCALE GENOMIC DNA]</scope>
    <source>
        <strain evidence="2 3">ATCC 35905</strain>
    </source>
</reference>
<organism evidence="2 3">
    <name type="scientific">Acidiphilium rubrum</name>
    <dbReference type="NCBI Taxonomy" id="526"/>
    <lineage>
        <taxon>Bacteria</taxon>
        <taxon>Pseudomonadati</taxon>
        <taxon>Pseudomonadota</taxon>
        <taxon>Alphaproteobacteria</taxon>
        <taxon>Acetobacterales</taxon>
        <taxon>Acidocellaceae</taxon>
        <taxon>Acidiphilium</taxon>
    </lineage>
</organism>
<dbReference type="Proteomes" id="UP000186308">
    <property type="component" value="Unassembled WGS sequence"/>
</dbReference>
<accession>A0A8G2CJ33</accession>
<gene>
    <name evidence="2" type="ORF">SAMN05421828_104161</name>
</gene>
<keyword evidence="3" id="KW-1185">Reference proteome</keyword>
<dbReference type="OrthoDB" id="9795340at2"/>
<evidence type="ECO:0000313" key="2">
    <source>
        <dbReference type="EMBL" id="SIQ41457.1"/>
    </source>
</evidence>
<evidence type="ECO:0000313" key="3">
    <source>
        <dbReference type="Proteomes" id="UP000186308"/>
    </source>
</evidence>
<comment type="caution">
    <text evidence="2">The sequence shown here is derived from an EMBL/GenBank/DDBJ whole genome shotgun (WGS) entry which is preliminary data.</text>
</comment>
<proteinExistence type="predicted"/>
<dbReference type="EMBL" id="FTNE01000004">
    <property type="protein sequence ID" value="SIQ41457.1"/>
    <property type="molecule type" value="Genomic_DNA"/>
</dbReference>
<dbReference type="Pfam" id="PF05071">
    <property type="entry name" value="NDUFA12"/>
    <property type="match status" value="1"/>
</dbReference>
<dbReference type="PANTHER" id="PTHR12910">
    <property type="entry name" value="NADH-UBIQUINONE OXIDOREDUCTASE SUBUNIT B17.2"/>
    <property type="match status" value="1"/>
</dbReference>
<protein>
    <submittedName>
        <fullName evidence="2">NADH:ubiquinone oxidoreductase subunit</fullName>
    </submittedName>
</protein>